<dbReference type="Gene3D" id="2.70.98.10">
    <property type="match status" value="1"/>
</dbReference>
<dbReference type="InterPro" id="IPR027839">
    <property type="entry name" value="DUF4432"/>
</dbReference>
<organism evidence="1 2">
    <name type="scientific">Pantoea eucrina</name>
    <dbReference type="NCBI Taxonomy" id="472693"/>
    <lineage>
        <taxon>Bacteria</taxon>
        <taxon>Pseudomonadati</taxon>
        <taxon>Pseudomonadota</taxon>
        <taxon>Gammaproteobacteria</taxon>
        <taxon>Enterobacterales</taxon>
        <taxon>Erwiniaceae</taxon>
        <taxon>Pantoea</taxon>
    </lineage>
</organism>
<comment type="caution">
    <text evidence="1">The sequence shown here is derived from an EMBL/GenBank/DDBJ whole genome shotgun (WGS) entry which is preliminary data.</text>
</comment>
<proteinExistence type="predicted"/>
<dbReference type="RefSeq" id="WP_322542520.1">
    <property type="nucleotide sequence ID" value="NZ_JAOBTT010000001.1"/>
</dbReference>
<keyword evidence="2" id="KW-1185">Reference proteome</keyword>
<dbReference type="InterPro" id="IPR014718">
    <property type="entry name" value="GH-type_carb-bd"/>
</dbReference>
<dbReference type="InterPro" id="IPR011013">
    <property type="entry name" value="Gal_mutarotase_sf_dom"/>
</dbReference>
<dbReference type="Proteomes" id="UP001288620">
    <property type="component" value="Unassembled WGS sequence"/>
</dbReference>
<sequence length="372" mass="41321">MPPITFHLHKSFFRSQPMEIIRTAGCSAELFIYDTGIEAVRLINQRGHLIVLPYYGQIIWQAFFDGVDLTMESHFRAPRPASDIVGTYGCFMFHSGLLRNGNPGAEDTHALHGEMPVAPMDSACIETGIDDQGPWLSLVSEREYLMGFGDHYRAQPRVTLRPDSALFEIGMEVENLSQNPMELMYMCHANFAYVEGGALLQPTSFSAADTVIRTSVPGLVKADDAYLQRLESLKRDPRHTAVVSAALQPDPELVFSLKNLRPVADGRVHMLLQRPAGDAFMVQYHPQEFSHLIRWILANPMQKVCAFAMPATCGVEGYHREKNAGNVRTLAGGERAQFTVKLGYLTAEESPAEAARIRAAYAASPLHETKDV</sequence>
<evidence type="ECO:0000313" key="2">
    <source>
        <dbReference type="Proteomes" id="UP001288620"/>
    </source>
</evidence>
<reference evidence="2" key="1">
    <citation type="submission" date="2023-07" db="EMBL/GenBank/DDBJ databases">
        <title>Structural and functional analysis of rice phyllospheric bacteria for their antimicrobial properties and defense elicitation against blast disease.</title>
        <authorList>
            <person name="Sahu K.P."/>
            <person name="Asharani P."/>
            <person name="Kumar M."/>
            <person name="Reddy B."/>
            <person name="Kumar A."/>
        </authorList>
    </citation>
    <scope>NUCLEOTIDE SEQUENCE [LARGE SCALE GENOMIC DNA]</scope>
    <source>
        <strain evidence="2">OsEp_Plm_30P10</strain>
    </source>
</reference>
<dbReference type="EMBL" id="JAOBTT010000001">
    <property type="protein sequence ID" value="MDZ7278550.1"/>
    <property type="molecule type" value="Genomic_DNA"/>
</dbReference>
<dbReference type="Pfam" id="PF14486">
    <property type="entry name" value="DUF4432"/>
    <property type="match status" value="1"/>
</dbReference>
<accession>A0ABU5LF21</accession>
<protein>
    <submittedName>
        <fullName evidence="1">DUF4432 family protein</fullName>
    </submittedName>
</protein>
<gene>
    <name evidence="1" type="ORF">N4G40_09730</name>
</gene>
<name>A0ABU5LF21_9GAMM</name>
<dbReference type="SUPFAM" id="SSF74650">
    <property type="entry name" value="Galactose mutarotase-like"/>
    <property type="match status" value="1"/>
</dbReference>
<evidence type="ECO:0000313" key="1">
    <source>
        <dbReference type="EMBL" id="MDZ7278550.1"/>
    </source>
</evidence>